<dbReference type="RefSeq" id="WP_308896255.1">
    <property type="nucleotide sequence ID" value="NZ_CP133218.1"/>
</dbReference>
<reference evidence="3 4" key="1">
    <citation type="submission" date="2023-08" db="EMBL/GenBank/DDBJ databases">
        <title>New molecular markers tilS and rpoB for phylogenetic and monitoring studies of the genus Thiothrix biodiversity.</title>
        <authorList>
            <person name="Ravin N.V."/>
            <person name="Smolyakov D."/>
            <person name="Markov N.D."/>
            <person name="Beletsky A.V."/>
            <person name="Mardanov A.V."/>
            <person name="Rudenko T.S."/>
            <person name="Grabovich M.Y."/>
        </authorList>
    </citation>
    <scope>NUCLEOTIDE SEQUENCE [LARGE SCALE GENOMIC DNA]</scope>
    <source>
        <strain evidence="3 4">MK1</strain>
    </source>
</reference>
<evidence type="ECO:0000313" key="3">
    <source>
        <dbReference type="EMBL" id="WML91473.1"/>
    </source>
</evidence>
<accession>A0ABY9MSH8</accession>
<sequence>MSIITFPIKSYNDELAVKKANVVATSILLSVLLGACSGNNGSSESASNTTGTTDAPVTASTGSTGLTSASGATAASTGTGSAVGVSGGVSTTGSGTGTTGTVSAVGVSGDVSTTGSGTGTTVTVSAVGVSGGASNTGTTGMGSSDVGGGSANASTTGASLPPYFTKLADNGSTLPADASVWSCLLDARTGLIWEVKTDDGGLRDRDWLYRYNGSAGLSPAGTDYPCVGISACNPMSYIETLNAYGICGHTTWHLPTASDMAGIAEPHDTPPHINVMAFSVKTDVPYCIAKATSGHYQGVHFGLEVPAGADLQNALSIDMQDYDFECRVLSVSNQ</sequence>
<keyword evidence="4" id="KW-1185">Reference proteome</keyword>
<evidence type="ECO:0000313" key="4">
    <source>
        <dbReference type="Proteomes" id="UP001236657"/>
    </source>
</evidence>
<dbReference type="InterPro" id="IPR011460">
    <property type="entry name" value="Lcl_C"/>
</dbReference>
<dbReference type="Pfam" id="PF07603">
    <property type="entry name" value="Lcl_C"/>
    <property type="match status" value="1"/>
</dbReference>
<organism evidence="3 4">
    <name type="scientific">Thiothrix lacustris</name>
    <dbReference type="NCBI Taxonomy" id="525917"/>
    <lineage>
        <taxon>Bacteria</taxon>
        <taxon>Pseudomonadati</taxon>
        <taxon>Pseudomonadota</taxon>
        <taxon>Gammaproteobacteria</taxon>
        <taxon>Thiotrichales</taxon>
        <taxon>Thiotrichaceae</taxon>
        <taxon>Thiothrix</taxon>
    </lineage>
</organism>
<feature type="region of interest" description="Disordered" evidence="1">
    <location>
        <begin position="40"/>
        <end position="85"/>
    </location>
</feature>
<name>A0ABY9MSH8_9GAMM</name>
<proteinExistence type="predicted"/>
<feature type="domain" description="Lcl C-terminal" evidence="2">
    <location>
        <begin position="184"/>
        <end position="291"/>
    </location>
</feature>
<gene>
    <name evidence="3" type="ORF">RCF98_03740</name>
</gene>
<evidence type="ECO:0000259" key="2">
    <source>
        <dbReference type="Pfam" id="PF07603"/>
    </source>
</evidence>
<evidence type="ECO:0000256" key="1">
    <source>
        <dbReference type="SAM" id="MobiDB-lite"/>
    </source>
</evidence>
<protein>
    <submittedName>
        <fullName evidence="3">DUF1566 domain-containing protein</fullName>
    </submittedName>
</protein>
<dbReference type="Proteomes" id="UP001236657">
    <property type="component" value="Chromosome"/>
</dbReference>
<dbReference type="EMBL" id="CP133218">
    <property type="protein sequence ID" value="WML91473.1"/>
    <property type="molecule type" value="Genomic_DNA"/>
</dbReference>